<proteinExistence type="predicted"/>
<keyword evidence="3" id="KW-1185">Reference proteome</keyword>
<evidence type="ECO:0000313" key="2">
    <source>
        <dbReference type="EMBL" id="KAI1694105.1"/>
    </source>
</evidence>
<comment type="caution">
    <text evidence="2">The sequence shown here is derived from an EMBL/GenBank/DDBJ whole genome shotgun (WGS) entry which is preliminary data.</text>
</comment>
<gene>
    <name evidence="2" type="ORF">DdX_20293</name>
</gene>
<organism evidence="2 3">
    <name type="scientific">Ditylenchus destructor</name>
    <dbReference type="NCBI Taxonomy" id="166010"/>
    <lineage>
        <taxon>Eukaryota</taxon>
        <taxon>Metazoa</taxon>
        <taxon>Ecdysozoa</taxon>
        <taxon>Nematoda</taxon>
        <taxon>Chromadorea</taxon>
        <taxon>Rhabditida</taxon>
        <taxon>Tylenchina</taxon>
        <taxon>Tylenchomorpha</taxon>
        <taxon>Sphaerularioidea</taxon>
        <taxon>Anguinidae</taxon>
        <taxon>Anguininae</taxon>
        <taxon>Ditylenchus</taxon>
    </lineage>
</organism>
<sequence length="175" mass="19718">MAGFIVVFILAASLQSYGNCDYTTVEASEGTVSTGTLGTLNEDDKLKKLGEVVLNTWKFRPCPLQKQSSIIEGGVVKEIVTAYTVLWAAYRIIEFGYELYSNEAGADERCRTTRICTWVKKKTGQKIVPNESRKIANELLELMRKVERRILDLKIAYPLVLEPMITTIFITLNDD</sequence>
<accession>A0AAD4MGK4</accession>
<dbReference type="EMBL" id="JAKKPZ010000550">
    <property type="protein sequence ID" value="KAI1694105.1"/>
    <property type="molecule type" value="Genomic_DNA"/>
</dbReference>
<keyword evidence="1" id="KW-0732">Signal</keyword>
<evidence type="ECO:0000313" key="3">
    <source>
        <dbReference type="Proteomes" id="UP001201812"/>
    </source>
</evidence>
<evidence type="ECO:0000256" key="1">
    <source>
        <dbReference type="SAM" id="SignalP"/>
    </source>
</evidence>
<feature type="chain" id="PRO_5042242146" evidence="1">
    <location>
        <begin position="21"/>
        <end position="175"/>
    </location>
</feature>
<name>A0AAD4MGK4_9BILA</name>
<protein>
    <submittedName>
        <fullName evidence="2">Uncharacterized protein</fullName>
    </submittedName>
</protein>
<dbReference type="Proteomes" id="UP001201812">
    <property type="component" value="Unassembled WGS sequence"/>
</dbReference>
<feature type="signal peptide" evidence="1">
    <location>
        <begin position="1"/>
        <end position="20"/>
    </location>
</feature>
<dbReference type="AlphaFoldDB" id="A0AAD4MGK4"/>
<reference evidence="2" key="1">
    <citation type="submission" date="2022-01" db="EMBL/GenBank/DDBJ databases">
        <title>Genome Sequence Resource for Two Populations of Ditylenchus destructor, the Migratory Endoparasitic Phytonematode.</title>
        <authorList>
            <person name="Zhang H."/>
            <person name="Lin R."/>
            <person name="Xie B."/>
        </authorList>
    </citation>
    <scope>NUCLEOTIDE SEQUENCE</scope>
    <source>
        <strain evidence="2">BazhouSP</strain>
    </source>
</reference>